<keyword evidence="1" id="KW-0472">Membrane</keyword>
<sequence>MDKIEAGEANMDAKALDGREAVVEMVREARVDAAEDRFFTNRANMDMADRVISVVVTVFAVACVCALLAHVLFV</sequence>
<keyword evidence="1" id="KW-1133">Transmembrane helix</keyword>
<evidence type="ECO:0000313" key="2">
    <source>
        <dbReference type="EMBL" id="VWL95969.1"/>
    </source>
</evidence>
<keyword evidence="1" id="KW-0812">Transmembrane</keyword>
<name>A0A5K1J169_9ACTN</name>
<dbReference type="AlphaFoldDB" id="A0A5K1J169"/>
<evidence type="ECO:0000313" key="3">
    <source>
        <dbReference type="Proteomes" id="UP000368032"/>
    </source>
</evidence>
<reference evidence="2 3" key="1">
    <citation type="submission" date="2019-10" db="EMBL/GenBank/DDBJ databases">
        <authorList>
            <person name="Wolf R A."/>
        </authorList>
    </citation>
    <scope>NUCLEOTIDE SEQUENCE [LARGE SCALE GENOMIC DNA]</scope>
    <source>
        <strain evidence="2">Collinsella_aerofaciens_DSM_13712</strain>
    </source>
</reference>
<dbReference type="RefSeq" id="WP_152067951.1">
    <property type="nucleotide sequence ID" value="NZ_CABWIF010000018.1"/>
</dbReference>
<evidence type="ECO:0000256" key="1">
    <source>
        <dbReference type="SAM" id="Phobius"/>
    </source>
</evidence>
<accession>A0A5K1J169</accession>
<feature type="transmembrane region" description="Helical" evidence="1">
    <location>
        <begin position="51"/>
        <end position="73"/>
    </location>
</feature>
<dbReference type="Proteomes" id="UP000368032">
    <property type="component" value="Unassembled WGS sequence"/>
</dbReference>
<protein>
    <submittedName>
        <fullName evidence="2">Uncharacterized protein</fullName>
    </submittedName>
</protein>
<organism evidence="2 3">
    <name type="scientific">Collinsella aerofaciens</name>
    <dbReference type="NCBI Taxonomy" id="74426"/>
    <lineage>
        <taxon>Bacteria</taxon>
        <taxon>Bacillati</taxon>
        <taxon>Actinomycetota</taxon>
        <taxon>Coriobacteriia</taxon>
        <taxon>Coriobacteriales</taxon>
        <taxon>Coriobacteriaceae</taxon>
        <taxon>Collinsella</taxon>
    </lineage>
</organism>
<gene>
    <name evidence="2" type="ORF">CKJAJONC_01824</name>
</gene>
<dbReference type="EMBL" id="CABWIF010000018">
    <property type="protein sequence ID" value="VWL95969.1"/>
    <property type="molecule type" value="Genomic_DNA"/>
</dbReference>
<proteinExistence type="predicted"/>